<dbReference type="InterPro" id="IPR025234">
    <property type="entry name" value="YjzH-like"/>
</dbReference>
<protein>
    <submittedName>
        <fullName evidence="1">YjzH</fullName>
    </submittedName>
</protein>
<evidence type="ECO:0000313" key="2">
    <source>
        <dbReference type="Proteomes" id="UP000501048"/>
    </source>
</evidence>
<organism evidence="1 2">
    <name type="scientific">Bacillus mojavensis</name>
    <dbReference type="NCBI Taxonomy" id="72360"/>
    <lineage>
        <taxon>Bacteria</taxon>
        <taxon>Bacillati</taxon>
        <taxon>Bacillota</taxon>
        <taxon>Bacilli</taxon>
        <taxon>Bacillales</taxon>
        <taxon>Bacillaceae</taxon>
        <taxon>Bacillus</taxon>
    </lineage>
</organism>
<dbReference type="EMBL" id="CP051464">
    <property type="protein sequence ID" value="QJC95744.1"/>
    <property type="molecule type" value="Genomic_DNA"/>
</dbReference>
<gene>
    <name evidence="1" type="primary">yjzH</name>
    <name evidence="1" type="ORF">HC660_12680</name>
</gene>
<name>A0ABX6LV96_BACMO</name>
<dbReference type="Proteomes" id="UP000501048">
    <property type="component" value="Chromosome"/>
</dbReference>
<dbReference type="Pfam" id="PF13783">
    <property type="entry name" value="DUF4177"/>
    <property type="match status" value="1"/>
</dbReference>
<proteinExistence type="predicted"/>
<evidence type="ECO:0000313" key="1">
    <source>
        <dbReference type="EMBL" id="QJC95744.1"/>
    </source>
</evidence>
<accession>A0ABX6LV96</accession>
<keyword evidence="2" id="KW-1185">Reference proteome</keyword>
<reference evidence="1 2" key="1">
    <citation type="submission" date="2020-04" db="EMBL/GenBank/DDBJ databases">
        <title>Plant growth promoting and environmental Bacillus: genomic and epigenetic comparison.</title>
        <authorList>
            <person name="Reva O.N."/>
            <person name="Lutz S."/>
            <person name="Ahrens C.H."/>
        </authorList>
    </citation>
    <scope>NUCLEOTIDE SEQUENCE [LARGE SCALE GENOMIC DNA]</scope>
    <source>
        <strain evidence="1 2">UCMB5075</strain>
    </source>
</reference>
<sequence>MMKEYEFVRVELSTMRRRPKEDYQQIIRDYAQKGWKFIQIFAPSIDGYGAAAYFEMIFERDVEDA</sequence>